<evidence type="ECO:0000313" key="2">
    <source>
        <dbReference type="EMBL" id="PQO39501.1"/>
    </source>
</evidence>
<proteinExistence type="predicted"/>
<protein>
    <submittedName>
        <fullName evidence="2">Uncharacterized protein</fullName>
    </submittedName>
</protein>
<feature type="compositionally biased region" description="Basic and acidic residues" evidence="1">
    <location>
        <begin position="89"/>
        <end position="105"/>
    </location>
</feature>
<comment type="caution">
    <text evidence="2">The sequence shown here is derived from an EMBL/GenBank/DDBJ whole genome shotgun (WGS) entry which is preliminary data.</text>
</comment>
<feature type="region of interest" description="Disordered" evidence="1">
    <location>
        <begin position="75"/>
        <end position="151"/>
    </location>
</feature>
<evidence type="ECO:0000256" key="1">
    <source>
        <dbReference type="SAM" id="MobiDB-lite"/>
    </source>
</evidence>
<dbReference type="EMBL" id="PUHY01000004">
    <property type="protein sequence ID" value="PQO39501.1"/>
    <property type="molecule type" value="Genomic_DNA"/>
</dbReference>
<dbReference type="Proteomes" id="UP000238322">
    <property type="component" value="Unassembled WGS sequence"/>
</dbReference>
<gene>
    <name evidence="2" type="ORF">C5Y83_01785</name>
</gene>
<feature type="compositionally biased region" description="Basic residues" evidence="1">
    <location>
        <begin position="142"/>
        <end position="151"/>
    </location>
</feature>
<dbReference type="AlphaFoldDB" id="A0A2S8G5G3"/>
<name>A0A2S8G5G3_9BACT</name>
<sequence length="151" mass="16883">MPVVFLLRRGIKIMVRFAITPEHWQAALQFPTQIALSQTETTAVRLQAARMVQAMLKILLKEAKDKDEMRETVEAFVPQQAKQPNVATSEEKDPSAGHPSGHEESCVTLADTAQPKNALATPSQAMPEDVDQTRPRYIGRVGPRKLRGKRR</sequence>
<accession>A0A2S8G5G3</accession>
<reference evidence="2 3" key="1">
    <citation type="submission" date="2018-02" db="EMBL/GenBank/DDBJ databases">
        <title>Comparative genomes isolates from brazilian mangrove.</title>
        <authorList>
            <person name="Araujo J.E."/>
            <person name="Taketani R.G."/>
            <person name="Silva M.C.P."/>
            <person name="Loureco M.V."/>
            <person name="Andreote F.D."/>
        </authorList>
    </citation>
    <scope>NUCLEOTIDE SEQUENCE [LARGE SCALE GENOMIC DNA]</scope>
    <source>
        <strain evidence="2 3">Hex-1 MGV</strain>
    </source>
</reference>
<evidence type="ECO:0000313" key="3">
    <source>
        <dbReference type="Proteomes" id="UP000238322"/>
    </source>
</evidence>
<organism evidence="2 3">
    <name type="scientific">Blastopirellula marina</name>
    <dbReference type="NCBI Taxonomy" id="124"/>
    <lineage>
        <taxon>Bacteria</taxon>
        <taxon>Pseudomonadati</taxon>
        <taxon>Planctomycetota</taxon>
        <taxon>Planctomycetia</taxon>
        <taxon>Pirellulales</taxon>
        <taxon>Pirellulaceae</taxon>
        <taxon>Blastopirellula</taxon>
    </lineage>
</organism>